<proteinExistence type="predicted"/>
<organism evidence="2 3">
    <name type="scientific">Piromyces finnis</name>
    <dbReference type="NCBI Taxonomy" id="1754191"/>
    <lineage>
        <taxon>Eukaryota</taxon>
        <taxon>Fungi</taxon>
        <taxon>Fungi incertae sedis</taxon>
        <taxon>Chytridiomycota</taxon>
        <taxon>Chytridiomycota incertae sedis</taxon>
        <taxon>Neocallimastigomycetes</taxon>
        <taxon>Neocallimastigales</taxon>
        <taxon>Neocallimastigaceae</taxon>
        <taxon>Piromyces</taxon>
    </lineage>
</organism>
<feature type="compositionally biased region" description="Basic and acidic residues" evidence="1">
    <location>
        <begin position="20"/>
        <end position="30"/>
    </location>
</feature>
<reference evidence="2 3" key="2">
    <citation type="submission" date="2016-08" db="EMBL/GenBank/DDBJ databases">
        <title>Pervasive Adenine N6-methylation of Active Genes in Fungi.</title>
        <authorList>
            <consortium name="DOE Joint Genome Institute"/>
            <person name="Mondo S.J."/>
            <person name="Dannebaum R.O."/>
            <person name="Kuo R.C."/>
            <person name="Labutti K."/>
            <person name="Haridas S."/>
            <person name="Kuo A."/>
            <person name="Salamov A."/>
            <person name="Ahrendt S.R."/>
            <person name="Lipzen A."/>
            <person name="Sullivan W."/>
            <person name="Andreopoulos W.B."/>
            <person name="Clum A."/>
            <person name="Lindquist E."/>
            <person name="Daum C."/>
            <person name="Ramamoorthy G.K."/>
            <person name="Gryganskyi A."/>
            <person name="Culley D."/>
            <person name="Magnuson J.K."/>
            <person name="James T.Y."/>
            <person name="O'Malley M.A."/>
            <person name="Stajich J.E."/>
            <person name="Spatafora J.W."/>
            <person name="Visel A."/>
            <person name="Grigoriev I.V."/>
        </authorList>
    </citation>
    <scope>NUCLEOTIDE SEQUENCE [LARGE SCALE GENOMIC DNA]</scope>
    <source>
        <strain evidence="3">finn</strain>
    </source>
</reference>
<sequence length="384" mass="43060">MVNSIGIYYDITSIQENLRKRSNQDDENRVDNSNNKNVNPYVRGKNTIEETKHIIENYIDTIYDKLKESNNQCIPLVSNNPRFNPYHKSLIIGINDRVPNIKYATGGIMKLPSSINNIIDDVSSGLSQGFTNCAAVSNCKGCTVVCDALITFTNERQYSITNSEGLIISRSIGNIESNTDTLTNEISNTIEIASTLTHSDSITQTESDANTNSLELAVSLAHSESNTDANDNNISVNVEHSEANIHGITEDDTHAITNTTSVSTEKNWSGYKEKSGTKEYSYLSKEDYDYYNDQYEPIGKIDYISEESTYKNKRNGNNYDFILYDGDNDNIYNNKTQLEKRFLPVIAFAPAIFEFVVSTAARTLLTQGAKQVGKFNLKFFNFSN</sequence>
<evidence type="ECO:0000313" key="3">
    <source>
        <dbReference type="Proteomes" id="UP000193719"/>
    </source>
</evidence>
<feature type="compositionally biased region" description="Low complexity" evidence="1">
    <location>
        <begin position="31"/>
        <end position="41"/>
    </location>
</feature>
<evidence type="ECO:0000256" key="1">
    <source>
        <dbReference type="SAM" id="MobiDB-lite"/>
    </source>
</evidence>
<reference evidence="2 3" key="1">
    <citation type="submission" date="2016-08" db="EMBL/GenBank/DDBJ databases">
        <title>Genomes of anaerobic fungi encode conserved fungal cellulosomes for biomass hydrolysis.</title>
        <authorList>
            <consortium name="DOE Joint Genome Institute"/>
            <person name="Haitjema C.H."/>
            <person name="Gilmore S.P."/>
            <person name="Henske J.K."/>
            <person name="Solomon K.V."/>
            <person name="De Groot R."/>
            <person name="Kuo A."/>
            <person name="Mondo S.J."/>
            <person name="Salamov A.A."/>
            <person name="Labutti K."/>
            <person name="Zhao Z."/>
            <person name="Chiniquy J."/>
            <person name="Barry K."/>
            <person name="Brewer H.M."/>
            <person name="Purvine S.O."/>
            <person name="Wright A.T."/>
            <person name="Boxma B."/>
            <person name="Van Alen T."/>
            <person name="Hackstein J.H."/>
            <person name="Baker S.E."/>
            <person name="Grigoriev I.V."/>
            <person name="O'Malley M.A."/>
        </authorList>
    </citation>
    <scope>NUCLEOTIDE SEQUENCE [LARGE SCALE GENOMIC DNA]</scope>
    <source>
        <strain evidence="3">finn</strain>
    </source>
</reference>
<gene>
    <name evidence="2" type="ORF">BCR36DRAFT_412536</name>
</gene>
<dbReference type="STRING" id="1754191.A0A1Y1V8U1"/>
<feature type="region of interest" description="Disordered" evidence="1">
    <location>
        <begin position="20"/>
        <end position="41"/>
    </location>
</feature>
<evidence type="ECO:0000313" key="2">
    <source>
        <dbReference type="EMBL" id="ORX50044.1"/>
    </source>
</evidence>
<accession>A0A1Y1V8U1</accession>
<protein>
    <submittedName>
        <fullName evidence="2">Uncharacterized protein</fullName>
    </submittedName>
</protein>
<dbReference type="OrthoDB" id="10393549at2759"/>
<dbReference type="AlphaFoldDB" id="A0A1Y1V8U1"/>
<name>A0A1Y1V8U1_9FUNG</name>
<comment type="caution">
    <text evidence="2">The sequence shown here is derived from an EMBL/GenBank/DDBJ whole genome shotgun (WGS) entry which is preliminary data.</text>
</comment>
<dbReference type="Proteomes" id="UP000193719">
    <property type="component" value="Unassembled WGS sequence"/>
</dbReference>
<dbReference type="EMBL" id="MCFH01000022">
    <property type="protein sequence ID" value="ORX50044.1"/>
    <property type="molecule type" value="Genomic_DNA"/>
</dbReference>
<keyword evidence="3" id="KW-1185">Reference proteome</keyword>